<sequence length="42" mass="4865">KLFAELIFMREKILDHKSLGGLGIKSQAPEDFRLDTERFGRT</sequence>
<organism evidence="1 2">
    <name type="scientific">Sousa chinensis</name>
    <name type="common">Indo-pacific humpbacked dolphin</name>
    <name type="synonym">Steno chinensis</name>
    <dbReference type="NCBI Taxonomy" id="103600"/>
    <lineage>
        <taxon>Eukaryota</taxon>
        <taxon>Metazoa</taxon>
        <taxon>Chordata</taxon>
        <taxon>Craniata</taxon>
        <taxon>Vertebrata</taxon>
        <taxon>Euteleostomi</taxon>
        <taxon>Mammalia</taxon>
        <taxon>Eutheria</taxon>
        <taxon>Laurasiatheria</taxon>
        <taxon>Artiodactyla</taxon>
        <taxon>Whippomorpha</taxon>
        <taxon>Cetacea</taxon>
        <taxon>Odontoceti</taxon>
        <taxon>Delphinidae</taxon>
        <taxon>Sousa</taxon>
    </lineage>
</organism>
<dbReference type="Proteomes" id="UP000295264">
    <property type="component" value="Unassembled WGS sequence"/>
</dbReference>
<dbReference type="AlphaFoldDB" id="A0A484GVJ7"/>
<keyword evidence="2" id="KW-1185">Reference proteome</keyword>
<protein>
    <submittedName>
        <fullName evidence="1">Uncharacterized protein</fullName>
    </submittedName>
</protein>
<dbReference type="EMBL" id="QWLN02003819">
    <property type="protein sequence ID" value="TEA39745.1"/>
    <property type="molecule type" value="Genomic_DNA"/>
</dbReference>
<gene>
    <name evidence="1" type="ORF">DBR06_SOUSAS31510015</name>
</gene>
<evidence type="ECO:0000313" key="2">
    <source>
        <dbReference type="Proteomes" id="UP000295264"/>
    </source>
</evidence>
<evidence type="ECO:0000313" key="1">
    <source>
        <dbReference type="EMBL" id="TEA39745.1"/>
    </source>
</evidence>
<feature type="non-terminal residue" evidence="1">
    <location>
        <position position="42"/>
    </location>
</feature>
<name>A0A484GVJ7_SOUCH</name>
<proteinExistence type="predicted"/>
<comment type="caution">
    <text evidence="1">The sequence shown here is derived from an EMBL/GenBank/DDBJ whole genome shotgun (WGS) entry which is preliminary data.</text>
</comment>
<reference evidence="1 2" key="1">
    <citation type="journal article" date="2018" name="Genomics">
        <title>Molecular footprints of inshore aquatic adaptation in Indo-Pacific humpback dolphin (Sousa chinensis).</title>
        <authorList>
            <person name="Ming Y."/>
            <person name="Jian J."/>
            <person name="Yu F."/>
            <person name="Yu X."/>
            <person name="Wang J."/>
            <person name="Liu W."/>
        </authorList>
    </citation>
    <scope>NUCLEOTIDE SEQUENCE [LARGE SCALE GENOMIC DNA]</scope>
    <source>
        <strain evidence="1">MY-2018</strain>
        <tissue evidence="1">Skin</tissue>
    </source>
</reference>
<feature type="non-terminal residue" evidence="1">
    <location>
        <position position="1"/>
    </location>
</feature>
<accession>A0A484GVJ7</accession>